<dbReference type="EMBL" id="CP019646">
    <property type="protein sequence ID" value="AQQ70597.1"/>
    <property type="molecule type" value="Genomic_DNA"/>
</dbReference>
<dbReference type="Proteomes" id="UP000188181">
    <property type="component" value="Chromosome"/>
</dbReference>
<organism evidence="1 2">
    <name type="scientific">Limihaloglobus sulfuriphilus</name>
    <dbReference type="NCBI Taxonomy" id="1851148"/>
    <lineage>
        <taxon>Bacteria</taxon>
        <taxon>Pseudomonadati</taxon>
        <taxon>Planctomycetota</taxon>
        <taxon>Phycisphaerae</taxon>
        <taxon>Sedimentisphaerales</taxon>
        <taxon>Sedimentisphaeraceae</taxon>
        <taxon>Limihaloglobus</taxon>
    </lineage>
</organism>
<dbReference type="KEGG" id="pbas:SMSP2_00950"/>
<accession>A0A1Q2ME64</accession>
<evidence type="ECO:0000313" key="2">
    <source>
        <dbReference type="Proteomes" id="UP000188181"/>
    </source>
</evidence>
<reference evidence="2" key="1">
    <citation type="submission" date="2017-02" db="EMBL/GenBank/DDBJ databases">
        <title>Comparative genomics and description of representatives of a novel lineage of planctomycetes thriving in anoxic sediments.</title>
        <authorList>
            <person name="Spring S."/>
            <person name="Bunk B."/>
            <person name="Sproer C."/>
        </authorList>
    </citation>
    <scope>NUCLEOTIDE SEQUENCE [LARGE SCALE GENOMIC DNA]</scope>
    <source>
        <strain evidence="2">SM-Chi-D1</strain>
    </source>
</reference>
<dbReference type="AlphaFoldDB" id="A0A1Q2ME64"/>
<keyword evidence="2" id="KW-1185">Reference proteome</keyword>
<evidence type="ECO:0000313" key="1">
    <source>
        <dbReference type="EMBL" id="AQQ70597.1"/>
    </source>
</evidence>
<dbReference type="InterPro" id="IPR013783">
    <property type="entry name" value="Ig-like_fold"/>
</dbReference>
<dbReference type="Gene3D" id="2.60.40.10">
    <property type="entry name" value="Immunoglobulins"/>
    <property type="match status" value="1"/>
</dbReference>
<protein>
    <submittedName>
        <fullName evidence="1">Uncharacterized protein</fullName>
    </submittedName>
</protein>
<proteinExistence type="predicted"/>
<sequence length="151" mass="17140">MKRRNRSIFCCTVPASKISEQGIEYYIKASDGRNESFFPAAAPDQVLTCIQTKTDKNAATEAPELRAEGTIIIWKPCGKAFWYKIYRGESANFKADGASFVTYVYKDTLSFEDNALDFNAMPIEGDYYYRVTSVDFNDNESRMSNSVKVTR</sequence>
<dbReference type="RefSeq" id="WP_146682849.1">
    <property type="nucleotide sequence ID" value="NZ_CP019646.1"/>
</dbReference>
<name>A0A1Q2ME64_9BACT</name>
<dbReference type="STRING" id="1851148.SMSP2_00950"/>
<gene>
    <name evidence="1" type="ORF">SMSP2_00950</name>
</gene>